<reference evidence="3 4" key="1">
    <citation type="submission" date="2024-04" db="EMBL/GenBank/DDBJ databases">
        <authorList>
            <consortium name="Genoscope - CEA"/>
            <person name="William W."/>
        </authorList>
    </citation>
    <scope>NUCLEOTIDE SEQUENCE [LARGE SCALE GENOMIC DNA]</scope>
</reference>
<keyword evidence="4" id="KW-1185">Reference proteome</keyword>
<dbReference type="Pfam" id="PF04991">
    <property type="entry name" value="LicD"/>
    <property type="match status" value="1"/>
</dbReference>
<name>A0AAV2HIQ2_LYMST</name>
<feature type="transmembrane region" description="Helical" evidence="1">
    <location>
        <begin position="31"/>
        <end position="51"/>
    </location>
</feature>
<keyword evidence="1" id="KW-1133">Transmembrane helix</keyword>
<dbReference type="InterPro" id="IPR052942">
    <property type="entry name" value="LPS_cholinephosphotransferase"/>
</dbReference>
<sequence length="383" mass="45156">MQQLKPVKRLLRHLPSLGFLRPRFRRQVATYLRLTAISFLFVFAVAFITPARNLVGYFFIPSSWQPLSSGQILQMFYMEEQRYPVELGEGVSCDSIQEQMSAVDWQSLVSGIDSLPAYDKGYFLSIASHPDVYGTGPEDVALIQETYGSFKPPMSGEWQRKLRLTFKVFALAMKTFSVEFFLCEGSMLGAYRHHGYIPWDDDMDLCMNGSDWLRVKQILHCIPDFDVDTRSYMMYKFFWKRSELIKGEDLLRVPYLDIFFFTENDKYIWALSRIKKHRIVFRKEDIFPLTTRPFEDMTVPLPKKFEYLCNTMYDPTMCVSRDYDHLKDRLLIPFYDYQYIPCAVFKKIYPFVERREIVVDGRQATLEVKKIGRKLLGNFTAFH</sequence>
<keyword evidence="1" id="KW-0472">Membrane</keyword>
<dbReference type="EMBL" id="CAXITT010000155">
    <property type="protein sequence ID" value="CAL1533914.1"/>
    <property type="molecule type" value="Genomic_DNA"/>
</dbReference>
<gene>
    <name evidence="3" type="ORF">GSLYS_00007874001</name>
</gene>
<comment type="caution">
    <text evidence="3">The sequence shown here is derived from an EMBL/GenBank/DDBJ whole genome shotgun (WGS) entry which is preliminary data.</text>
</comment>
<dbReference type="Proteomes" id="UP001497497">
    <property type="component" value="Unassembled WGS sequence"/>
</dbReference>
<evidence type="ECO:0000256" key="1">
    <source>
        <dbReference type="SAM" id="Phobius"/>
    </source>
</evidence>
<feature type="domain" description="LicD/FKTN/FKRP nucleotidyltransferase" evidence="2">
    <location>
        <begin position="179"/>
        <end position="238"/>
    </location>
</feature>
<protein>
    <recommendedName>
        <fullName evidence="2">LicD/FKTN/FKRP nucleotidyltransferase domain-containing protein</fullName>
    </recommendedName>
</protein>
<dbReference type="PANTHER" id="PTHR43404">
    <property type="entry name" value="LIPOPOLYSACCHARIDE CHOLINEPHOSPHOTRANSFERASE LICD"/>
    <property type="match status" value="1"/>
</dbReference>
<evidence type="ECO:0000313" key="4">
    <source>
        <dbReference type="Proteomes" id="UP001497497"/>
    </source>
</evidence>
<organism evidence="3 4">
    <name type="scientific">Lymnaea stagnalis</name>
    <name type="common">Great pond snail</name>
    <name type="synonym">Helix stagnalis</name>
    <dbReference type="NCBI Taxonomy" id="6523"/>
    <lineage>
        <taxon>Eukaryota</taxon>
        <taxon>Metazoa</taxon>
        <taxon>Spiralia</taxon>
        <taxon>Lophotrochozoa</taxon>
        <taxon>Mollusca</taxon>
        <taxon>Gastropoda</taxon>
        <taxon>Heterobranchia</taxon>
        <taxon>Euthyneura</taxon>
        <taxon>Panpulmonata</taxon>
        <taxon>Hygrophila</taxon>
        <taxon>Lymnaeoidea</taxon>
        <taxon>Lymnaeidae</taxon>
        <taxon>Lymnaea</taxon>
    </lineage>
</organism>
<dbReference type="GO" id="GO:0009100">
    <property type="term" value="P:glycoprotein metabolic process"/>
    <property type="evidence" value="ECO:0007669"/>
    <property type="project" value="UniProtKB-ARBA"/>
</dbReference>
<evidence type="ECO:0000259" key="2">
    <source>
        <dbReference type="Pfam" id="PF04991"/>
    </source>
</evidence>
<dbReference type="PANTHER" id="PTHR43404:SF2">
    <property type="entry name" value="LIPOPOLYSACCHARIDE CHOLINEPHOSPHOTRANSFERASE LICD"/>
    <property type="match status" value="1"/>
</dbReference>
<dbReference type="InterPro" id="IPR007074">
    <property type="entry name" value="LicD/FKTN/FKRP_NTP_transf"/>
</dbReference>
<accession>A0AAV2HIQ2</accession>
<keyword evidence="1" id="KW-0812">Transmembrane</keyword>
<proteinExistence type="predicted"/>
<evidence type="ECO:0000313" key="3">
    <source>
        <dbReference type="EMBL" id="CAL1533914.1"/>
    </source>
</evidence>
<dbReference type="AlphaFoldDB" id="A0AAV2HIQ2"/>